<accession>A0ABV3F1J4</accession>
<dbReference type="Proteomes" id="UP001551658">
    <property type="component" value="Unassembled WGS sequence"/>
</dbReference>
<proteinExistence type="predicted"/>
<evidence type="ECO:0000313" key="3">
    <source>
        <dbReference type="Proteomes" id="UP001551658"/>
    </source>
</evidence>
<dbReference type="Gene3D" id="3.10.129.10">
    <property type="entry name" value="Hotdog Thioesterase"/>
    <property type="match status" value="1"/>
</dbReference>
<feature type="domain" description="FAS1-like dehydratase" evidence="1">
    <location>
        <begin position="32"/>
        <end position="144"/>
    </location>
</feature>
<keyword evidence="3" id="KW-1185">Reference proteome</keyword>
<evidence type="ECO:0000313" key="2">
    <source>
        <dbReference type="EMBL" id="MEV0361578.1"/>
    </source>
</evidence>
<protein>
    <submittedName>
        <fullName evidence="2">MaoC family dehydratase N-terminal domain-containing protein</fullName>
    </submittedName>
</protein>
<dbReference type="SUPFAM" id="SSF54637">
    <property type="entry name" value="Thioesterase/thiol ester dehydrase-isomerase"/>
    <property type="match status" value="1"/>
</dbReference>
<organism evidence="2 3">
    <name type="scientific">Nocardia fusca</name>
    <dbReference type="NCBI Taxonomy" id="941183"/>
    <lineage>
        <taxon>Bacteria</taxon>
        <taxon>Bacillati</taxon>
        <taxon>Actinomycetota</taxon>
        <taxon>Actinomycetes</taxon>
        <taxon>Mycobacteriales</taxon>
        <taxon>Nocardiaceae</taxon>
        <taxon>Nocardia</taxon>
    </lineage>
</organism>
<evidence type="ECO:0000259" key="1">
    <source>
        <dbReference type="Pfam" id="PF13452"/>
    </source>
</evidence>
<comment type="caution">
    <text evidence="2">The sequence shown here is derived from an EMBL/GenBank/DDBJ whole genome shotgun (WGS) entry which is preliminary data.</text>
</comment>
<dbReference type="EMBL" id="JBFAIH010000001">
    <property type="protein sequence ID" value="MEV0361578.1"/>
    <property type="molecule type" value="Genomic_DNA"/>
</dbReference>
<gene>
    <name evidence="2" type="ORF">AB0H72_02645</name>
</gene>
<name>A0ABV3F1J4_9NOCA</name>
<dbReference type="InterPro" id="IPR039569">
    <property type="entry name" value="FAS1-like_DH_region"/>
</dbReference>
<reference evidence="2 3" key="1">
    <citation type="submission" date="2024-06" db="EMBL/GenBank/DDBJ databases">
        <title>The Natural Products Discovery Center: Release of the First 8490 Sequenced Strains for Exploring Actinobacteria Biosynthetic Diversity.</title>
        <authorList>
            <person name="Kalkreuter E."/>
            <person name="Kautsar S.A."/>
            <person name="Yang D."/>
            <person name="Bader C.D."/>
            <person name="Teijaro C.N."/>
            <person name="Fluegel L."/>
            <person name="Davis C.M."/>
            <person name="Simpson J.R."/>
            <person name="Lauterbach L."/>
            <person name="Steele A.D."/>
            <person name="Gui C."/>
            <person name="Meng S."/>
            <person name="Li G."/>
            <person name="Viehrig K."/>
            <person name="Ye F."/>
            <person name="Su P."/>
            <person name="Kiefer A.F."/>
            <person name="Nichols A."/>
            <person name="Cepeda A.J."/>
            <person name="Yan W."/>
            <person name="Fan B."/>
            <person name="Jiang Y."/>
            <person name="Adhikari A."/>
            <person name="Zheng C.-J."/>
            <person name="Schuster L."/>
            <person name="Cowan T.M."/>
            <person name="Smanski M.J."/>
            <person name="Chevrette M.G."/>
            <person name="De Carvalho L.P.S."/>
            <person name="Shen B."/>
        </authorList>
    </citation>
    <scope>NUCLEOTIDE SEQUENCE [LARGE SCALE GENOMIC DNA]</scope>
    <source>
        <strain evidence="2 3">NPDC050671</strain>
    </source>
</reference>
<dbReference type="Pfam" id="PF13452">
    <property type="entry name" value="FAS1_DH_region"/>
    <property type="match status" value="1"/>
</dbReference>
<dbReference type="InterPro" id="IPR029069">
    <property type="entry name" value="HotDog_dom_sf"/>
</dbReference>
<dbReference type="RefSeq" id="WP_357972591.1">
    <property type="nucleotide sequence ID" value="NZ_JBFAIH010000001.1"/>
</dbReference>
<sequence length="161" mass="17849">MTDELETVHARATALLGTVERRELGRVRAAETIAFARACAEDDPRYLDTDHPAFAVHPLYLPSLLRGPRGARDEEYRADGMFADEVPGTAGLDVRLMAGGQSIDFHRPPPLGEEIEVHRTVDRVEWKGRANGRFVLITVRKSYRAAAAGPLASVTERFIVR</sequence>